<dbReference type="EMBL" id="FNBZ01000004">
    <property type="protein sequence ID" value="SDG44663.1"/>
    <property type="molecule type" value="Genomic_DNA"/>
</dbReference>
<accession>A0ABY0NZ46</accession>
<organism evidence="1 2">
    <name type="scientific">Bosea robiniae</name>
    <dbReference type="NCBI Taxonomy" id="1036780"/>
    <lineage>
        <taxon>Bacteria</taxon>
        <taxon>Pseudomonadati</taxon>
        <taxon>Pseudomonadota</taxon>
        <taxon>Alphaproteobacteria</taxon>
        <taxon>Hyphomicrobiales</taxon>
        <taxon>Boseaceae</taxon>
        <taxon>Bosea</taxon>
    </lineage>
</organism>
<dbReference type="Proteomes" id="UP000199468">
    <property type="component" value="Unassembled WGS sequence"/>
</dbReference>
<name>A0ABY0NZ46_9HYPH</name>
<keyword evidence="2" id="KW-1185">Reference proteome</keyword>
<gene>
    <name evidence="1" type="ORF">SAMN05421844_10442</name>
</gene>
<dbReference type="RefSeq" id="WP_091857190.1">
    <property type="nucleotide sequence ID" value="NZ_FNBZ01000004.1"/>
</dbReference>
<reference evidence="1 2" key="1">
    <citation type="submission" date="2016-10" db="EMBL/GenBank/DDBJ databases">
        <authorList>
            <person name="Varghese N."/>
            <person name="Submissions S."/>
        </authorList>
    </citation>
    <scope>NUCLEOTIDE SEQUENCE [LARGE SCALE GENOMIC DNA]</scope>
    <source>
        <strain evidence="1 2">DSM 26672</strain>
    </source>
</reference>
<protein>
    <submittedName>
        <fullName evidence="1">Uncharacterized protein</fullName>
    </submittedName>
</protein>
<evidence type="ECO:0000313" key="2">
    <source>
        <dbReference type="Proteomes" id="UP000199468"/>
    </source>
</evidence>
<evidence type="ECO:0000313" key="1">
    <source>
        <dbReference type="EMBL" id="SDG44663.1"/>
    </source>
</evidence>
<comment type="caution">
    <text evidence="1">The sequence shown here is derived from an EMBL/GenBank/DDBJ whole genome shotgun (WGS) entry which is preliminary data.</text>
</comment>
<sequence length="72" mass="7856">MAKQKELKEIDLDVSDVKRIALTTDPQGETIISFEMAGGQVMNLVFSPEAFGKLEAMMSKANEAQAQVSPIQ</sequence>
<proteinExistence type="predicted"/>